<dbReference type="Proteomes" id="UP000192932">
    <property type="component" value="Chromosome"/>
</dbReference>
<accession>A0A1W6A592</accession>
<gene>
    <name evidence="1" type="ORF">B7492_07010</name>
</gene>
<dbReference type="EMBL" id="CP020743">
    <property type="protein sequence ID" value="ARJ20997.1"/>
    <property type="molecule type" value="Genomic_DNA"/>
</dbReference>
<protein>
    <submittedName>
        <fullName evidence="1">Uncharacterized protein</fullName>
    </submittedName>
</protein>
<dbReference type="AlphaFoldDB" id="A0A1W6A592"/>
<reference evidence="1 2" key="1">
    <citation type="submission" date="2017-04" db="EMBL/GenBank/DDBJ databases">
        <title>The Characteristic of a Fine Plant Growth-Promoting Rhizobacteria Bacillus mycoides Gnyt1 and its Whole Genome Sequencing Analysis.</title>
        <authorList>
            <person name="Li J.H."/>
            <person name="Yao T."/>
        </authorList>
    </citation>
    <scope>NUCLEOTIDE SEQUENCE [LARGE SCALE GENOMIC DNA]</scope>
    <source>
        <strain evidence="1 2">Gnyt1</strain>
    </source>
</reference>
<proteinExistence type="predicted"/>
<sequence>MSSKTMSTTKQEREESFIKVSKSLMETKKLGKNGELDVYHLVIIKSLANNFQGVAYTGVTDMMRFIGMSTEQSSTKERTKESLLRLQEMGHIEIYEDIVMEDMVNDLKPANNYFIKPTSMDEEWGFAKVFYKDIQKIVTMRSNYKPKMFASYLNVIGNMFYDSTGSGKNVPISYTSIDTIVKNTGINRKSVIEYLKSLHDEEILHFIHIRINNSIIKNYCTRWIHKEHTGKWATPLAKHHYKIDDIKKFKGGGIGVSEE</sequence>
<organism evidence="1 2">
    <name type="scientific">Bacillus mycoides</name>
    <dbReference type="NCBI Taxonomy" id="1405"/>
    <lineage>
        <taxon>Bacteria</taxon>
        <taxon>Bacillati</taxon>
        <taxon>Bacillota</taxon>
        <taxon>Bacilli</taxon>
        <taxon>Bacillales</taxon>
        <taxon>Bacillaceae</taxon>
        <taxon>Bacillus</taxon>
        <taxon>Bacillus cereus group</taxon>
    </lineage>
</organism>
<name>A0A1W6A592_BACMY</name>
<evidence type="ECO:0000313" key="1">
    <source>
        <dbReference type="EMBL" id="ARJ20997.1"/>
    </source>
</evidence>
<evidence type="ECO:0000313" key="2">
    <source>
        <dbReference type="Proteomes" id="UP000192932"/>
    </source>
</evidence>